<dbReference type="AlphaFoldDB" id="A0A6N6JLB2"/>
<comment type="caution">
    <text evidence="3">The sequence shown here is derived from an EMBL/GenBank/DDBJ whole genome shotgun (WGS) entry which is preliminary data.</text>
</comment>
<feature type="transmembrane region" description="Helical" evidence="1">
    <location>
        <begin position="42"/>
        <end position="61"/>
    </location>
</feature>
<keyword evidence="4" id="KW-1185">Reference proteome</keyword>
<feature type="transmembrane region" description="Helical" evidence="1">
    <location>
        <begin position="73"/>
        <end position="98"/>
    </location>
</feature>
<dbReference type="SMART" id="SM00850">
    <property type="entry name" value="LytTR"/>
    <property type="match status" value="1"/>
</dbReference>
<dbReference type="Gene3D" id="2.40.50.1020">
    <property type="entry name" value="LytTr DNA-binding domain"/>
    <property type="match status" value="1"/>
</dbReference>
<gene>
    <name evidence="3" type="ORF">KIN_41670</name>
</gene>
<dbReference type="OrthoDB" id="7028951at2"/>
<feature type="transmembrane region" description="Helical" evidence="1">
    <location>
        <begin position="145"/>
        <end position="166"/>
    </location>
</feature>
<evidence type="ECO:0000313" key="3">
    <source>
        <dbReference type="EMBL" id="GFE67093.1"/>
    </source>
</evidence>
<evidence type="ECO:0000313" key="4">
    <source>
        <dbReference type="Proteomes" id="UP000436822"/>
    </source>
</evidence>
<reference evidence="3 4" key="1">
    <citation type="submission" date="2019-12" db="EMBL/GenBank/DDBJ databases">
        <title>Litoreibacter badius sp. nov., a novel bacteriochlorophyll a-containing bacterium in the genus Litoreibacter.</title>
        <authorList>
            <person name="Kanamuro M."/>
            <person name="Takabe Y."/>
            <person name="Mori K."/>
            <person name="Takaichi S."/>
            <person name="Hanada S."/>
        </authorList>
    </citation>
    <scope>NUCLEOTIDE SEQUENCE [LARGE SCALE GENOMIC DNA]</scope>
    <source>
        <strain evidence="3 4">K6</strain>
    </source>
</reference>
<evidence type="ECO:0000256" key="1">
    <source>
        <dbReference type="SAM" id="Phobius"/>
    </source>
</evidence>
<keyword evidence="1" id="KW-0472">Membrane</keyword>
<evidence type="ECO:0000259" key="2">
    <source>
        <dbReference type="PROSITE" id="PS50930"/>
    </source>
</evidence>
<proteinExistence type="predicted"/>
<feature type="transmembrane region" description="Helical" evidence="1">
    <location>
        <begin position="105"/>
        <end position="125"/>
    </location>
</feature>
<dbReference type="EMBL" id="BLJE01000007">
    <property type="protein sequence ID" value="GFE67093.1"/>
    <property type="molecule type" value="Genomic_DNA"/>
</dbReference>
<dbReference type="Pfam" id="PF04397">
    <property type="entry name" value="LytTR"/>
    <property type="match status" value="1"/>
</dbReference>
<dbReference type="PROSITE" id="PS50930">
    <property type="entry name" value="HTH_LYTTR"/>
    <property type="match status" value="1"/>
</dbReference>
<dbReference type="RefSeq" id="WP_159810745.1">
    <property type="nucleotide sequence ID" value="NZ_BLJE01000007.1"/>
</dbReference>
<sequence length="290" mass="31064">MPKKHGPTGEVERKENILRFWRDATVFLGAGPTANNASSWRYFLLHGAVFSAASGLAVAALEPSSTTELPYPGAALAWTLQIGAALALLTASVTGLVLAGVRRRVAVIIAIAALPVLVAPISLLVDGGLGGEPDSPPDQLGTALLREVVEVAPACLALSALLFLLLERASRLSQLLRRRIVASQATPPELSDILPKVPLSIGSDLIRIEAQDHYILVVTTEGSTTLSVGFAETVEKLEPFEGVQCHRSHWVVPRHVTRLVRDGSAHRCILSNSESIPVSRRRAAEVRRRL</sequence>
<dbReference type="InterPro" id="IPR007492">
    <property type="entry name" value="LytTR_DNA-bd_dom"/>
</dbReference>
<keyword evidence="1" id="KW-0812">Transmembrane</keyword>
<accession>A0A6N6JLB2</accession>
<organism evidence="3 4">
    <name type="scientific">Litoreibacter roseus</name>
    <dbReference type="NCBI Taxonomy" id="2601869"/>
    <lineage>
        <taxon>Bacteria</taxon>
        <taxon>Pseudomonadati</taxon>
        <taxon>Pseudomonadota</taxon>
        <taxon>Alphaproteobacteria</taxon>
        <taxon>Rhodobacterales</taxon>
        <taxon>Roseobacteraceae</taxon>
        <taxon>Litoreibacter</taxon>
    </lineage>
</organism>
<protein>
    <recommendedName>
        <fullName evidence="2">HTH LytTR-type domain-containing protein</fullName>
    </recommendedName>
</protein>
<dbReference type="Proteomes" id="UP000436822">
    <property type="component" value="Unassembled WGS sequence"/>
</dbReference>
<keyword evidence="1" id="KW-1133">Transmembrane helix</keyword>
<dbReference type="GO" id="GO:0003677">
    <property type="term" value="F:DNA binding"/>
    <property type="evidence" value="ECO:0007669"/>
    <property type="project" value="InterPro"/>
</dbReference>
<name>A0A6N6JLB2_9RHOB</name>
<feature type="domain" description="HTH LytTR-type" evidence="2">
    <location>
        <begin position="203"/>
        <end position="290"/>
    </location>
</feature>